<keyword evidence="6" id="KW-1185">Reference proteome</keyword>
<dbReference type="GO" id="GO:0016746">
    <property type="term" value="F:acyltransferase activity"/>
    <property type="evidence" value="ECO:0007669"/>
    <property type="project" value="UniProtKB-KW"/>
</dbReference>
<reference evidence="5 6" key="1">
    <citation type="submission" date="2021-04" db="EMBL/GenBank/DDBJ databases">
        <title>The genome sequence of type strain Ideonella paludis KCTC 32238.</title>
        <authorList>
            <person name="Liu Y."/>
        </authorList>
    </citation>
    <scope>NUCLEOTIDE SEQUENCE [LARGE SCALE GENOMIC DNA]</scope>
    <source>
        <strain evidence="5 6">KCTC 32238</strain>
    </source>
</reference>
<dbReference type="InterPro" id="IPR002123">
    <property type="entry name" value="Plipid/glycerol_acylTrfase"/>
</dbReference>
<proteinExistence type="predicted"/>
<comment type="pathway">
    <text evidence="1">Lipid metabolism.</text>
</comment>
<evidence type="ECO:0000256" key="2">
    <source>
        <dbReference type="ARBA" id="ARBA00022679"/>
    </source>
</evidence>
<dbReference type="RefSeq" id="WP_210808851.1">
    <property type="nucleotide sequence ID" value="NZ_JAGQDG010000003.1"/>
</dbReference>
<evidence type="ECO:0000259" key="4">
    <source>
        <dbReference type="SMART" id="SM00563"/>
    </source>
</evidence>
<dbReference type="Pfam" id="PF01553">
    <property type="entry name" value="Acyltransferase"/>
    <property type="match status" value="1"/>
</dbReference>
<feature type="domain" description="Phospholipid/glycerol acyltransferase" evidence="4">
    <location>
        <begin position="61"/>
        <end position="176"/>
    </location>
</feature>
<accession>A0ABS5DXX9</accession>
<dbReference type="SUPFAM" id="SSF69593">
    <property type="entry name" value="Glycerol-3-phosphate (1)-acyltransferase"/>
    <property type="match status" value="1"/>
</dbReference>
<evidence type="ECO:0000313" key="5">
    <source>
        <dbReference type="EMBL" id="MBQ0935691.1"/>
    </source>
</evidence>
<dbReference type="PANTHER" id="PTHR10434:SF9">
    <property type="entry name" value="PHOSPHOLIPID_GLYCEROL ACYLTRANSFERASE DOMAIN-CONTAINING PROTEIN"/>
    <property type="match status" value="1"/>
</dbReference>
<keyword evidence="2" id="KW-0808">Transferase</keyword>
<dbReference type="EMBL" id="JAGQDG010000003">
    <property type="protein sequence ID" value="MBQ0935691.1"/>
    <property type="molecule type" value="Genomic_DNA"/>
</dbReference>
<keyword evidence="3 5" id="KW-0012">Acyltransferase</keyword>
<dbReference type="Proteomes" id="UP000672097">
    <property type="component" value="Unassembled WGS sequence"/>
</dbReference>
<evidence type="ECO:0000256" key="1">
    <source>
        <dbReference type="ARBA" id="ARBA00005189"/>
    </source>
</evidence>
<dbReference type="SMART" id="SM00563">
    <property type="entry name" value="PlsC"/>
    <property type="match status" value="1"/>
</dbReference>
<protein>
    <submittedName>
        <fullName evidence="5">1-acyl-sn-glycerol-3-phosphate acyltransferase</fullName>
    </submittedName>
</protein>
<organism evidence="5 6">
    <name type="scientific">Ideonella paludis</name>
    <dbReference type="NCBI Taxonomy" id="1233411"/>
    <lineage>
        <taxon>Bacteria</taxon>
        <taxon>Pseudomonadati</taxon>
        <taxon>Pseudomonadota</taxon>
        <taxon>Betaproteobacteria</taxon>
        <taxon>Burkholderiales</taxon>
        <taxon>Sphaerotilaceae</taxon>
        <taxon>Ideonella</taxon>
    </lineage>
</organism>
<comment type="caution">
    <text evidence="5">The sequence shown here is derived from an EMBL/GenBank/DDBJ whole genome shotgun (WGS) entry which is preliminary data.</text>
</comment>
<evidence type="ECO:0000313" key="6">
    <source>
        <dbReference type="Proteomes" id="UP000672097"/>
    </source>
</evidence>
<name>A0ABS5DXX9_9BURK</name>
<dbReference type="PANTHER" id="PTHR10434">
    <property type="entry name" value="1-ACYL-SN-GLYCEROL-3-PHOSPHATE ACYLTRANSFERASE"/>
    <property type="match status" value="1"/>
</dbReference>
<evidence type="ECO:0000256" key="3">
    <source>
        <dbReference type="ARBA" id="ARBA00023315"/>
    </source>
</evidence>
<sequence length="223" mass="24599">MDTAPSSSAERAASASTPQTVALSPWLTERPIQTRGFGVARALLKLAGWELVWQGLPSQQGVFLGYPHTSNWDFVIGLLLKWGTGMQVKFWGKDSLFKVPVFGAWMRWLGGLPVDRSSANGMVGSMVDRFNAAKAQDQLLWLAVTPEGTRSYVPYWKSGFYQVAVQAQVPVGLVVFDFKRKRVGVDHFLRLSGNPDIDLPLIAAYYADVQGKRPALAGPVRFK</sequence>
<gene>
    <name evidence="5" type="ORF">KAK11_10150</name>
</gene>